<feature type="transmembrane region" description="Helical" evidence="8">
    <location>
        <begin position="528"/>
        <end position="546"/>
    </location>
</feature>
<feature type="transmembrane region" description="Helical" evidence="8">
    <location>
        <begin position="123"/>
        <end position="141"/>
    </location>
</feature>
<dbReference type="InterPro" id="IPR020846">
    <property type="entry name" value="MFS_dom"/>
</dbReference>
<evidence type="ECO:0000256" key="7">
    <source>
        <dbReference type="ARBA" id="ARBA00023180"/>
    </source>
</evidence>
<feature type="transmembrane region" description="Helical" evidence="8">
    <location>
        <begin position="247"/>
        <end position="264"/>
    </location>
</feature>
<evidence type="ECO:0000256" key="2">
    <source>
        <dbReference type="ARBA" id="ARBA00008335"/>
    </source>
</evidence>
<feature type="transmembrane region" description="Helical" evidence="8">
    <location>
        <begin position="351"/>
        <end position="375"/>
    </location>
</feature>
<comment type="subcellular location">
    <subcellularLocation>
        <location evidence="1">Membrane</location>
        <topology evidence="1">Multi-pass membrane protein</topology>
    </subcellularLocation>
</comment>
<comment type="similarity">
    <text evidence="2">Belongs to the major facilitator superfamily.</text>
</comment>
<evidence type="ECO:0000256" key="3">
    <source>
        <dbReference type="ARBA" id="ARBA00022448"/>
    </source>
</evidence>
<feature type="transmembrane region" description="Helical" evidence="8">
    <location>
        <begin position="58"/>
        <end position="80"/>
    </location>
</feature>
<evidence type="ECO:0000256" key="4">
    <source>
        <dbReference type="ARBA" id="ARBA00022692"/>
    </source>
</evidence>
<dbReference type="InterPro" id="IPR036259">
    <property type="entry name" value="MFS_trans_sf"/>
</dbReference>
<accession>A0A319ES80</accession>
<keyword evidence="5 8" id="KW-1133">Transmembrane helix</keyword>
<dbReference type="GO" id="GO:0022857">
    <property type="term" value="F:transmembrane transporter activity"/>
    <property type="evidence" value="ECO:0007669"/>
    <property type="project" value="InterPro"/>
</dbReference>
<proteinExistence type="inferred from homology"/>
<keyword evidence="4 8" id="KW-0812">Transmembrane</keyword>
<dbReference type="EMBL" id="KZ826348">
    <property type="protein sequence ID" value="PYI06614.1"/>
    <property type="molecule type" value="Genomic_DNA"/>
</dbReference>
<dbReference type="Gene3D" id="1.20.1250.20">
    <property type="entry name" value="MFS general substrate transporter like domains"/>
    <property type="match status" value="1"/>
</dbReference>
<dbReference type="OrthoDB" id="10021397at2759"/>
<evidence type="ECO:0000256" key="6">
    <source>
        <dbReference type="ARBA" id="ARBA00023136"/>
    </source>
</evidence>
<keyword evidence="11" id="KW-1185">Reference proteome</keyword>
<feature type="transmembrane region" description="Helical" evidence="8">
    <location>
        <begin position="276"/>
        <end position="295"/>
    </location>
</feature>
<keyword evidence="6 8" id="KW-0472">Membrane</keyword>
<feature type="transmembrane region" description="Helical" evidence="8">
    <location>
        <begin position="211"/>
        <end position="232"/>
    </location>
</feature>
<feature type="transmembrane region" description="Helical" evidence="8">
    <location>
        <begin position="412"/>
        <end position="430"/>
    </location>
</feature>
<dbReference type="AlphaFoldDB" id="A0A319ES80"/>
<dbReference type="PANTHER" id="PTHR23501">
    <property type="entry name" value="MAJOR FACILITATOR SUPERFAMILY"/>
    <property type="match status" value="1"/>
</dbReference>
<feature type="domain" description="Major facilitator superfamily (MFS) profile" evidence="9">
    <location>
        <begin position="58"/>
        <end position="513"/>
    </location>
</feature>
<evidence type="ECO:0000259" key="9">
    <source>
        <dbReference type="PROSITE" id="PS50850"/>
    </source>
</evidence>
<reference evidence="10 11" key="1">
    <citation type="submission" date="2018-02" db="EMBL/GenBank/DDBJ databases">
        <title>The genomes of Aspergillus section Nigri reveals drivers in fungal speciation.</title>
        <authorList>
            <consortium name="DOE Joint Genome Institute"/>
            <person name="Vesth T.C."/>
            <person name="Nybo J."/>
            <person name="Theobald S."/>
            <person name="Brandl J."/>
            <person name="Frisvad J.C."/>
            <person name="Nielsen K.F."/>
            <person name="Lyhne E.K."/>
            <person name="Kogle M.E."/>
            <person name="Kuo A."/>
            <person name="Riley R."/>
            <person name="Clum A."/>
            <person name="Nolan M."/>
            <person name="Lipzen A."/>
            <person name="Salamov A."/>
            <person name="Henrissat B."/>
            <person name="Wiebenga A."/>
            <person name="De vries R.P."/>
            <person name="Grigoriev I.V."/>
            <person name="Mortensen U.H."/>
            <person name="Andersen M.R."/>
            <person name="Baker S.E."/>
        </authorList>
    </citation>
    <scope>NUCLEOTIDE SEQUENCE [LARGE SCALE GENOMIC DNA]</scope>
    <source>
        <strain evidence="10 11">CBS 121057</strain>
    </source>
</reference>
<feature type="transmembrane region" description="Helical" evidence="8">
    <location>
        <begin position="315"/>
        <end position="339"/>
    </location>
</feature>
<sequence>MSLCDLTLGALYHASLGPRHLPRNCDYICPHSPVQAIDQTQFSILPDRPPELTKMEGLLWAIYLLNFLLVLDGAMINVALPTITTEIGGLTQYVWIADAFLVAASVLQPLYMQLPNVFGRRYLLVSLAILTILGSAIAGAAKKAAELIAGRTVQGVGVGGINVLWFMPIGNPDPSPRHKNHSQSPSFLAVLAMILGPIIGGALARGNWRWIFYLNIPIGAVVLIVLIILPTLPETTPDETPIKRPDYLGALLLIPSTISLLLGLTRNGVDQPWSSWRTIVPLVLGPVGWIVFLLQQRLASNPGLPPRLFVSLTSVILHLLTFLGSILDQALFAFLPIYFQAARGTTAIRSGICLLPLTTMTVFVGFPVLICWLFFAWFDALGAHRPLQAIAFALSTLSFGLLTHLNETSSTVEWVFIQLIAGAGMGMRLISFPIMVAVTLPTADCAAGLAVNNFIYSFGRIWGMTIASLVFDAVVGGNLGEVRDLEIRGHLTKGGAYAFASQMHGIKGTLEQEVWGEVVGVYVKGLRMIWWVGLGISCFACLAVWLGKAYGIAGVWDHPDAPDAPDAPAAPIVPVTRPAKVALVGSKKLGEQEERWIGMVRH</sequence>
<feature type="transmembrane region" description="Helical" evidence="8">
    <location>
        <begin position="187"/>
        <end position="204"/>
    </location>
</feature>
<name>A0A319ES80_ASPSB</name>
<dbReference type="InterPro" id="IPR011701">
    <property type="entry name" value="MFS"/>
</dbReference>
<dbReference type="SUPFAM" id="SSF103473">
    <property type="entry name" value="MFS general substrate transporter"/>
    <property type="match status" value="1"/>
</dbReference>
<evidence type="ECO:0000256" key="8">
    <source>
        <dbReference type="SAM" id="Phobius"/>
    </source>
</evidence>
<protein>
    <submittedName>
        <fullName evidence="10">MFS general substrate transporter</fullName>
    </submittedName>
</protein>
<dbReference type="Proteomes" id="UP000248423">
    <property type="component" value="Unassembled WGS sequence"/>
</dbReference>
<dbReference type="PROSITE" id="PS50850">
    <property type="entry name" value="MFS"/>
    <property type="match status" value="1"/>
</dbReference>
<feature type="transmembrane region" description="Helical" evidence="8">
    <location>
        <begin position="148"/>
        <end position="167"/>
    </location>
</feature>
<feature type="transmembrane region" description="Helical" evidence="8">
    <location>
        <begin position="92"/>
        <end position="111"/>
    </location>
</feature>
<evidence type="ECO:0000256" key="5">
    <source>
        <dbReference type="ARBA" id="ARBA00022989"/>
    </source>
</evidence>
<dbReference type="VEuPathDB" id="FungiDB:BO78DRAFT_368584"/>
<gene>
    <name evidence="10" type="ORF">BO78DRAFT_368584</name>
</gene>
<evidence type="ECO:0000256" key="1">
    <source>
        <dbReference type="ARBA" id="ARBA00004141"/>
    </source>
</evidence>
<dbReference type="Pfam" id="PF07690">
    <property type="entry name" value="MFS_1"/>
    <property type="match status" value="1"/>
</dbReference>
<keyword evidence="7" id="KW-0325">Glycoprotein</keyword>
<dbReference type="GO" id="GO:0005886">
    <property type="term" value="C:plasma membrane"/>
    <property type="evidence" value="ECO:0007669"/>
    <property type="project" value="TreeGrafter"/>
</dbReference>
<keyword evidence="3" id="KW-0813">Transport</keyword>
<evidence type="ECO:0000313" key="11">
    <source>
        <dbReference type="Proteomes" id="UP000248423"/>
    </source>
</evidence>
<dbReference type="PANTHER" id="PTHR23501:SF187">
    <property type="entry name" value="MAJOR FACILITATOR SUPERFAMILY (MFS) PROFILE DOMAIN-CONTAINING PROTEIN"/>
    <property type="match status" value="1"/>
</dbReference>
<evidence type="ECO:0000313" key="10">
    <source>
        <dbReference type="EMBL" id="PYI06614.1"/>
    </source>
</evidence>
<organism evidence="10 11">
    <name type="scientific">Aspergillus sclerotiicarbonarius (strain CBS 121057 / IBT 28362)</name>
    <dbReference type="NCBI Taxonomy" id="1448318"/>
    <lineage>
        <taxon>Eukaryota</taxon>
        <taxon>Fungi</taxon>
        <taxon>Dikarya</taxon>
        <taxon>Ascomycota</taxon>
        <taxon>Pezizomycotina</taxon>
        <taxon>Eurotiomycetes</taxon>
        <taxon>Eurotiomycetidae</taxon>
        <taxon>Eurotiales</taxon>
        <taxon>Aspergillaceae</taxon>
        <taxon>Aspergillus</taxon>
        <taxon>Aspergillus subgen. Circumdati</taxon>
    </lineage>
</organism>